<evidence type="ECO:0000259" key="1">
    <source>
        <dbReference type="Pfam" id="PF12697"/>
    </source>
</evidence>
<evidence type="ECO:0000313" key="3">
    <source>
        <dbReference type="Proteomes" id="UP000243799"/>
    </source>
</evidence>
<dbReference type="EMBL" id="FOKG01000015">
    <property type="protein sequence ID" value="SFB51417.1"/>
    <property type="molecule type" value="Genomic_DNA"/>
</dbReference>
<dbReference type="Proteomes" id="UP000243799">
    <property type="component" value="Unassembled WGS sequence"/>
</dbReference>
<dbReference type="InterPro" id="IPR050471">
    <property type="entry name" value="AB_hydrolase"/>
</dbReference>
<keyword evidence="3" id="KW-1185">Reference proteome</keyword>
<dbReference type="InterPro" id="IPR000073">
    <property type="entry name" value="AB_hydrolase_1"/>
</dbReference>
<dbReference type="PRINTS" id="PR00111">
    <property type="entry name" value="ABHYDROLASE"/>
</dbReference>
<dbReference type="InterPro" id="IPR029058">
    <property type="entry name" value="AB_hydrolase_fold"/>
</dbReference>
<dbReference type="AlphaFoldDB" id="A0A1I1BMQ9"/>
<gene>
    <name evidence="2" type="ORF">SAMN05216266_11591</name>
</gene>
<dbReference type="Pfam" id="PF12697">
    <property type="entry name" value="Abhydrolase_6"/>
    <property type="match status" value="1"/>
</dbReference>
<evidence type="ECO:0000313" key="2">
    <source>
        <dbReference type="EMBL" id="SFB51417.1"/>
    </source>
</evidence>
<protein>
    <submittedName>
        <fullName evidence="2">Pimeloyl-ACP methyl ester carboxylesterase</fullName>
    </submittedName>
</protein>
<proteinExistence type="predicted"/>
<feature type="domain" description="AB hydrolase-1" evidence="1">
    <location>
        <begin position="67"/>
        <end position="318"/>
    </location>
</feature>
<sequence>MSAVRLPMALTSPLARIAPLRSRPEPFGQDRVGSRPDSTHCFVTGDGTALHVETAGPDGGGDTPLTLVLVHGWTQDRRTWDAVLDSVPDTVRVLRYDLRGHGESDPALPGTATIEQLADDLADLLADRVPSGPVVLAGHSMGGMTIMRLAERHPELVTRRVAGVAFVATSCGQMDRITLGLPGVAGNGAARFERRLAALLTRLRRERLPLRPSVVRPGARWLVFGRRPRRVDVASVAEQLLTAHPASLGGFQDAISRHDCKAALATLRDLPAVVLAGDRDRLCPLEHARTIAEELPSAEFVRYPGAGHMLPQERADEVGARIAGLVRTVAAGVPAHA</sequence>
<dbReference type="GO" id="GO:0003824">
    <property type="term" value="F:catalytic activity"/>
    <property type="evidence" value="ECO:0007669"/>
    <property type="project" value="UniProtKB-ARBA"/>
</dbReference>
<organism evidence="2 3">
    <name type="scientific">Amycolatopsis marina</name>
    <dbReference type="NCBI Taxonomy" id="490629"/>
    <lineage>
        <taxon>Bacteria</taxon>
        <taxon>Bacillati</taxon>
        <taxon>Actinomycetota</taxon>
        <taxon>Actinomycetes</taxon>
        <taxon>Pseudonocardiales</taxon>
        <taxon>Pseudonocardiaceae</taxon>
        <taxon>Amycolatopsis</taxon>
    </lineage>
</organism>
<dbReference type="Gene3D" id="3.40.50.1820">
    <property type="entry name" value="alpha/beta hydrolase"/>
    <property type="match status" value="1"/>
</dbReference>
<dbReference type="PANTHER" id="PTHR43433">
    <property type="entry name" value="HYDROLASE, ALPHA/BETA FOLD FAMILY PROTEIN"/>
    <property type="match status" value="1"/>
</dbReference>
<dbReference type="PANTHER" id="PTHR43433:SF5">
    <property type="entry name" value="AB HYDROLASE-1 DOMAIN-CONTAINING PROTEIN"/>
    <property type="match status" value="1"/>
</dbReference>
<reference evidence="3" key="1">
    <citation type="submission" date="2016-10" db="EMBL/GenBank/DDBJ databases">
        <authorList>
            <person name="Varghese N."/>
            <person name="Submissions S."/>
        </authorList>
    </citation>
    <scope>NUCLEOTIDE SEQUENCE [LARGE SCALE GENOMIC DNA]</scope>
    <source>
        <strain evidence="3">CGMCC 4.3568</strain>
    </source>
</reference>
<accession>A0A1I1BMQ9</accession>
<name>A0A1I1BMQ9_9PSEU</name>
<dbReference type="STRING" id="490629.SAMN05216266_11591"/>
<dbReference type="SUPFAM" id="SSF53474">
    <property type="entry name" value="alpha/beta-Hydrolases"/>
    <property type="match status" value="1"/>
</dbReference>